<proteinExistence type="predicted"/>
<dbReference type="AlphaFoldDB" id="A0A0C3C9H8"/>
<sequence>MILCRTPICIFSLQLWPVKVSVEGVSSANHFLKIYTTYQDACQSVSLDLDVHCSWQHTII</sequence>
<evidence type="ECO:0000313" key="1">
    <source>
        <dbReference type="EMBL" id="KIM86357.1"/>
    </source>
</evidence>
<protein>
    <submittedName>
        <fullName evidence="1">Uncharacterized protein</fullName>
    </submittedName>
</protein>
<gene>
    <name evidence="1" type="ORF">PILCRDRAFT_323097</name>
</gene>
<accession>A0A0C3C9H8</accession>
<dbReference type="HOGENOM" id="CLU_2942594_0_0_1"/>
<dbReference type="Proteomes" id="UP000054166">
    <property type="component" value="Unassembled WGS sequence"/>
</dbReference>
<evidence type="ECO:0000313" key="2">
    <source>
        <dbReference type="Proteomes" id="UP000054166"/>
    </source>
</evidence>
<reference evidence="2" key="2">
    <citation type="submission" date="2015-01" db="EMBL/GenBank/DDBJ databases">
        <title>Evolutionary Origins and Diversification of the Mycorrhizal Mutualists.</title>
        <authorList>
            <consortium name="DOE Joint Genome Institute"/>
            <consortium name="Mycorrhizal Genomics Consortium"/>
            <person name="Kohler A."/>
            <person name="Kuo A."/>
            <person name="Nagy L.G."/>
            <person name="Floudas D."/>
            <person name="Copeland A."/>
            <person name="Barry K.W."/>
            <person name="Cichocki N."/>
            <person name="Veneault-Fourrey C."/>
            <person name="LaButti K."/>
            <person name="Lindquist E.A."/>
            <person name="Lipzen A."/>
            <person name="Lundell T."/>
            <person name="Morin E."/>
            <person name="Murat C."/>
            <person name="Riley R."/>
            <person name="Ohm R."/>
            <person name="Sun H."/>
            <person name="Tunlid A."/>
            <person name="Henrissat B."/>
            <person name="Grigoriev I.V."/>
            <person name="Hibbett D.S."/>
            <person name="Martin F."/>
        </authorList>
    </citation>
    <scope>NUCLEOTIDE SEQUENCE [LARGE SCALE GENOMIC DNA]</scope>
    <source>
        <strain evidence="2">F 1598</strain>
    </source>
</reference>
<name>A0A0C3C9H8_PILCF</name>
<keyword evidence="2" id="KW-1185">Reference proteome</keyword>
<organism evidence="1 2">
    <name type="scientific">Piloderma croceum (strain F 1598)</name>
    <dbReference type="NCBI Taxonomy" id="765440"/>
    <lineage>
        <taxon>Eukaryota</taxon>
        <taxon>Fungi</taxon>
        <taxon>Dikarya</taxon>
        <taxon>Basidiomycota</taxon>
        <taxon>Agaricomycotina</taxon>
        <taxon>Agaricomycetes</taxon>
        <taxon>Agaricomycetidae</taxon>
        <taxon>Atheliales</taxon>
        <taxon>Atheliaceae</taxon>
        <taxon>Piloderma</taxon>
    </lineage>
</organism>
<dbReference type="InParanoid" id="A0A0C3C9H8"/>
<reference evidence="1 2" key="1">
    <citation type="submission" date="2014-04" db="EMBL/GenBank/DDBJ databases">
        <authorList>
            <consortium name="DOE Joint Genome Institute"/>
            <person name="Kuo A."/>
            <person name="Tarkka M."/>
            <person name="Buscot F."/>
            <person name="Kohler A."/>
            <person name="Nagy L.G."/>
            <person name="Floudas D."/>
            <person name="Copeland A."/>
            <person name="Barry K.W."/>
            <person name="Cichocki N."/>
            <person name="Veneault-Fourrey C."/>
            <person name="LaButti K."/>
            <person name="Lindquist E.A."/>
            <person name="Lipzen A."/>
            <person name="Lundell T."/>
            <person name="Morin E."/>
            <person name="Murat C."/>
            <person name="Sun H."/>
            <person name="Tunlid A."/>
            <person name="Henrissat B."/>
            <person name="Grigoriev I.V."/>
            <person name="Hibbett D.S."/>
            <person name="Martin F."/>
            <person name="Nordberg H.P."/>
            <person name="Cantor M.N."/>
            <person name="Hua S.X."/>
        </authorList>
    </citation>
    <scope>NUCLEOTIDE SEQUENCE [LARGE SCALE GENOMIC DNA]</scope>
    <source>
        <strain evidence="1 2">F 1598</strain>
    </source>
</reference>
<dbReference type="EMBL" id="KN832982">
    <property type="protein sequence ID" value="KIM86357.1"/>
    <property type="molecule type" value="Genomic_DNA"/>
</dbReference>